<dbReference type="SUPFAM" id="SSF56349">
    <property type="entry name" value="DNA breaking-rejoining enzymes"/>
    <property type="match status" value="1"/>
</dbReference>
<evidence type="ECO:0000313" key="5">
    <source>
        <dbReference type="Proteomes" id="UP000228593"/>
    </source>
</evidence>
<evidence type="ECO:0000313" key="4">
    <source>
        <dbReference type="EMBL" id="PIL40789.1"/>
    </source>
</evidence>
<accession>A0A2G8T476</accession>
<keyword evidence="1" id="KW-0229">DNA integration</keyword>
<proteinExistence type="predicted"/>
<dbReference type="InterPro" id="IPR050090">
    <property type="entry name" value="Tyrosine_recombinase_XerCD"/>
</dbReference>
<evidence type="ECO:0000256" key="2">
    <source>
        <dbReference type="ARBA" id="ARBA00023172"/>
    </source>
</evidence>
<dbReference type="AlphaFoldDB" id="A0A2G8T476"/>
<organism evidence="4 5">
    <name type="scientific">Massilia psychrophila</name>
    <dbReference type="NCBI Taxonomy" id="1603353"/>
    <lineage>
        <taxon>Bacteria</taxon>
        <taxon>Pseudomonadati</taxon>
        <taxon>Pseudomonadota</taxon>
        <taxon>Betaproteobacteria</taxon>
        <taxon>Burkholderiales</taxon>
        <taxon>Oxalobacteraceae</taxon>
        <taxon>Telluria group</taxon>
        <taxon>Massilia</taxon>
    </lineage>
</organism>
<dbReference type="PANTHER" id="PTHR30349:SF36">
    <property type="entry name" value="PROPHAGE INTEGRASE INTR-RELATED"/>
    <property type="match status" value="1"/>
</dbReference>
<dbReference type="PANTHER" id="PTHR30349">
    <property type="entry name" value="PHAGE INTEGRASE-RELATED"/>
    <property type="match status" value="1"/>
</dbReference>
<dbReference type="InterPro" id="IPR011010">
    <property type="entry name" value="DNA_brk_join_enz"/>
</dbReference>
<name>A0A2G8T476_9BURK</name>
<reference evidence="4 5" key="1">
    <citation type="submission" date="2017-10" db="EMBL/GenBank/DDBJ databases">
        <title>Massilia psychrophilum sp. nov., a novel purple-pigmented bacterium isolated from Tianshan glacier, Xinjiang Municipality, China.</title>
        <authorList>
            <person name="Wang H."/>
        </authorList>
    </citation>
    <scope>NUCLEOTIDE SEQUENCE [LARGE SCALE GENOMIC DNA]</scope>
    <source>
        <strain evidence="4 5">JCM 30813</strain>
    </source>
</reference>
<dbReference type="EMBL" id="PDOB01000005">
    <property type="protein sequence ID" value="PIL40789.1"/>
    <property type="molecule type" value="Genomic_DNA"/>
</dbReference>
<sequence>MTSNPFDNIDLKEILSPERRKSNKDADPFDVDEIEKILNACDRALERSMVAWAFGTGMRPSEYIALIWDDLDFREGTATVDGAYVDGVLRDIGKTDSALREIDLRQLAVDGLSTQMHRRGVGELVLPHAVTLKRWTGDKQIRGRWKRILKLAGVRYRCPYQTRHTFATSLLMLGEPPLYVASQMGHVDATMVYTVYTKWTKKGLDGDKKERLAALYAEIRSA</sequence>
<dbReference type="OrthoDB" id="5391994at2"/>
<dbReference type="GO" id="GO:0003677">
    <property type="term" value="F:DNA binding"/>
    <property type="evidence" value="ECO:0007669"/>
    <property type="project" value="InterPro"/>
</dbReference>
<keyword evidence="5" id="KW-1185">Reference proteome</keyword>
<protein>
    <recommendedName>
        <fullName evidence="3">Tyr recombinase domain-containing protein</fullName>
    </recommendedName>
</protein>
<evidence type="ECO:0000256" key="1">
    <source>
        <dbReference type="ARBA" id="ARBA00022908"/>
    </source>
</evidence>
<dbReference type="Gene3D" id="1.10.443.10">
    <property type="entry name" value="Intergrase catalytic core"/>
    <property type="match status" value="1"/>
</dbReference>
<comment type="caution">
    <text evidence="4">The sequence shown here is derived from an EMBL/GenBank/DDBJ whole genome shotgun (WGS) entry which is preliminary data.</text>
</comment>
<dbReference type="InterPro" id="IPR002104">
    <property type="entry name" value="Integrase_catalytic"/>
</dbReference>
<evidence type="ECO:0000259" key="3">
    <source>
        <dbReference type="PROSITE" id="PS51898"/>
    </source>
</evidence>
<dbReference type="PROSITE" id="PS51898">
    <property type="entry name" value="TYR_RECOMBINASE"/>
    <property type="match status" value="1"/>
</dbReference>
<dbReference type="CDD" id="cd01189">
    <property type="entry name" value="INT_ICEBs1_C_like"/>
    <property type="match status" value="1"/>
</dbReference>
<keyword evidence="2" id="KW-0233">DNA recombination</keyword>
<dbReference type="GO" id="GO:0015074">
    <property type="term" value="P:DNA integration"/>
    <property type="evidence" value="ECO:0007669"/>
    <property type="project" value="UniProtKB-KW"/>
</dbReference>
<dbReference type="GO" id="GO:0006310">
    <property type="term" value="P:DNA recombination"/>
    <property type="evidence" value="ECO:0007669"/>
    <property type="project" value="UniProtKB-KW"/>
</dbReference>
<dbReference type="Pfam" id="PF00589">
    <property type="entry name" value="Phage_integrase"/>
    <property type="match status" value="1"/>
</dbReference>
<dbReference type="Proteomes" id="UP000228593">
    <property type="component" value="Unassembled WGS sequence"/>
</dbReference>
<dbReference type="InterPro" id="IPR013762">
    <property type="entry name" value="Integrase-like_cat_sf"/>
</dbReference>
<gene>
    <name evidence="4" type="ORF">CR103_04865</name>
</gene>
<feature type="domain" description="Tyr recombinase" evidence="3">
    <location>
        <begin position="24"/>
        <end position="209"/>
    </location>
</feature>